<proteinExistence type="predicted"/>
<reference evidence="1" key="1">
    <citation type="submission" date="2021-05" db="EMBL/GenBank/DDBJ databases">
        <authorList>
            <person name="Pietrasiak N."/>
            <person name="Ward R."/>
            <person name="Stajich J.E."/>
            <person name="Kurbessoian T."/>
        </authorList>
    </citation>
    <scope>NUCLEOTIDE SEQUENCE</scope>
    <source>
        <strain evidence="1">CPER-KK1</strain>
    </source>
</reference>
<sequence length="142" mass="16454">MSDARIEYELIFGRCTDNHWRKIQKILQKNQMEVTPKNVKFFAEIRKIIPRCAIGVDGILTCYSKAEKLLSNTSKNITGVEVLNLLSTYGIKPHQSTVTRWFRHLGGYKRDREYSPEDLKPILTNAFIYKAIHAHDLEELSS</sequence>
<accession>A0A951UDJ4</accession>
<dbReference type="AlphaFoldDB" id="A0A951UDJ4"/>
<name>A0A951UDJ4_9CYAN</name>
<gene>
    <name evidence="1" type="ORF">KME25_32960</name>
</gene>
<evidence type="ECO:0000313" key="2">
    <source>
        <dbReference type="Proteomes" id="UP000753908"/>
    </source>
</evidence>
<reference evidence="1" key="2">
    <citation type="journal article" date="2022" name="Microbiol. Resour. Announc.">
        <title>Metagenome Sequencing to Explore Phylogenomics of Terrestrial Cyanobacteria.</title>
        <authorList>
            <person name="Ward R.D."/>
            <person name="Stajich J.E."/>
            <person name="Johansen J.R."/>
            <person name="Huntemann M."/>
            <person name="Clum A."/>
            <person name="Foster B."/>
            <person name="Foster B."/>
            <person name="Roux S."/>
            <person name="Palaniappan K."/>
            <person name="Varghese N."/>
            <person name="Mukherjee S."/>
            <person name="Reddy T.B.K."/>
            <person name="Daum C."/>
            <person name="Copeland A."/>
            <person name="Chen I.A."/>
            <person name="Ivanova N.N."/>
            <person name="Kyrpides N.C."/>
            <person name="Shapiro N."/>
            <person name="Eloe-Fadrosh E.A."/>
            <person name="Pietrasiak N."/>
        </authorList>
    </citation>
    <scope>NUCLEOTIDE SEQUENCE</scope>
    <source>
        <strain evidence="1">CPER-KK1</strain>
    </source>
</reference>
<evidence type="ECO:0000313" key="1">
    <source>
        <dbReference type="EMBL" id="MBW4549179.1"/>
    </source>
</evidence>
<dbReference type="Proteomes" id="UP000753908">
    <property type="component" value="Unassembled WGS sequence"/>
</dbReference>
<organism evidence="1 2">
    <name type="scientific">Symplocastrum torsivum CPER-KK1</name>
    <dbReference type="NCBI Taxonomy" id="450513"/>
    <lineage>
        <taxon>Bacteria</taxon>
        <taxon>Bacillati</taxon>
        <taxon>Cyanobacteriota</taxon>
        <taxon>Cyanophyceae</taxon>
        <taxon>Oscillatoriophycideae</taxon>
        <taxon>Oscillatoriales</taxon>
        <taxon>Microcoleaceae</taxon>
        <taxon>Symplocastrum</taxon>
    </lineage>
</organism>
<comment type="caution">
    <text evidence="1">The sequence shown here is derived from an EMBL/GenBank/DDBJ whole genome shotgun (WGS) entry which is preliminary data.</text>
</comment>
<protein>
    <submittedName>
        <fullName evidence="1">Uncharacterized protein</fullName>
    </submittedName>
</protein>
<dbReference type="EMBL" id="JAHHIF010000085">
    <property type="protein sequence ID" value="MBW4549179.1"/>
    <property type="molecule type" value="Genomic_DNA"/>
</dbReference>